<dbReference type="AlphaFoldDB" id="A0A2H9TQ52"/>
<comment type="caution">
    <text evidence="2">The sequence shown here is derived from an EMBL/GenBank/DDBJ whole genome shotgun (WGS) entry which is preliminary data.</text>
</comment>
<feature type="compositionally biased region" description="Low complexity" evidence="1">
    <location>
        <begin position="51"/>
        <end position="92"/>
    </location>
</feature>
<evidence type="ECO:0000256" key="1">
    <source>
        <dbReference type="SAM" id="MobiDB-lite"/>
    </source>
</evidence>
<accession>A0A2H9TQ52</accession>
<evidence type="ECO:0000313" key="2">
    <source>
        <dbReference type="EMBL" id="PJF19875.1"/>
    </source>
</evidence>
<dbReference type="EMBL" id="MTSL01000033">
    <property type="protein sequence ID" value="PJF19875.1"/>
    <property type="molecule type" value="Genomic_DNA"/>
</dbReference>
<evidence type="ECO:0000313" key="3">
    <source>
        <dbReference type="Proteomes" id="UP000240830"/>
    </source>
</evidence>
<feature type="region of interest" description="Disordered" evidence="1">
    <location>
        <begin position="1"/>
        <end position="29"/>
    </location>
</feature>
<protein>
    <submittedName>
        <fullName evidence="2">Uncharacterized protein</fullName>
    </submittedName>
</protein>
<feature type="region of interest" description="Disordered" evidence="1">
    <location>
        <begin position="50"/>
        <end position="103"/>
    </location>
</feature>
<dbReference type="Proteomes" id="UP000240830">
    <property type="component" value="Unassembled WGS sequence"/>
</dbReference>
<keyword evidence="3" id="KW-1185">Reference proteome</keyword>
<gene>
    <name evidence="2" type="ORF">PSACC_00309</name>
</gene>
<proteinExistence type="predicted"/>
<sequence>MTYAASTSKKIKKLPGKEESEKASSGFDSMELELSLARLGKLYASGAFCGSSSNSVSSHSQSPSRSRSRSPSPSYDVSSLLLSSSSSSVDARSPPRKRRKTVDERDAGGFIVYTDNSSFAPLSSQALPPLPKVVVPSKEITNKYTPFLKELIAGGDDSLKVVYASVSGLKHIQSELNGIPEYIKADLILSSIPFKGLPLKDLKKLEAALNAISGKRISKRLQKMLTSAMVVLKIFKKNFPRGLTIAETEDLFTLLKYTLLTAFPFYRRTDAMEYRDGDYQVMTDWPVKYTGRDHEIRAFRESLREMYGEQVGKNQSK</sequence>
<organism evidence="2 3">
    <name type="scientific">Paramicrosporidium saccamoebae</name>
    <dbReference type="NCBI Taxonomy" id="1246581"/>
    <lineage>
        <taxon>Eukaryota</taxon>
        <taxon>Fungi</taxon>
        <taxon>Fungi incertae sedis</taxon>
        <taxon>Cryptomycota</taxon>
        <taxon>Cryptomycota incertae sedis</taxon>
        <taxon>Paramicrosporidium</taxon>
    </lineage>
</organism>
<name>A0A2H9TQ52_9FUNG</name>
<reference evidence="2 3" key="1">
    <citation type="submission" date="2016-10" db="EMBL/GenBank/DDBJ databases">
        <title>The genome of Paramicrosporidium saccamoebae is the missing link in understanding Cryptomycota and Microsporidia evolution.</title>
        <authorList>
            <person name="Quandt C.A."/>
            <person name="Beaudet D."/>
            <person name="Corsaro D."/>
            <person name="Michel R."/>
            <person name="Corradi N."/>
            <person name="James T."/>
        </authorList>
    </citation>
    <scope>NUCLEOTIDE SEQUENCE [LARGE SCALE GENOMIC DNA]</scope>
    <source>
        <strain evidence="2 3">KSL3</strain>
    </source>
</reference>